<sequence length="216" mass="24394">MPPSKNEGHPSHLVSESPVYHTALESVHETAARLLFMTVKWARNIPSFLTLPFRDQAILLEEGWNELFLLSAAQWAIPLELGSLLSAISAHPNNGDKMPCLMADIRTLQDTMSRFNAMQVDATEYACLKAVVLFKPETRGLREMVQVETLQDQAQLMLGEYTHARFPSQRVRFGRLLLLLPALKAVSARAIEEIFFRRTIGSIPIERLLCDMFKSS</sequence>
<organism evidence="5 6">
    <name type="scientific">Saccoglossus kowalevskii</name>
    <name type="common">Acorn worm</name>
    <dbReference type="NCBI Taxonomy" id="10224"/>
    <lineage>
        <taxon>Eukaryota</taxon>
        <taxon>Metazoa</taxon>
        <taxon>Hemichordata</taxon>
        <taxon>Enteropneusta</taxon>
        <taxon>Harrimaniidae</taxon>
        <taxon>Saccoglossus</taxon>
    </lineage>
</organism>
<dbReference type="PRINTS" id="PR01282">
    <property type="entry name" value="COUPTNFACTOR"/>
</dbReference>
<evidence type="ECO:0000256" key="3">
    <source>
        <dbReference type="ARBA" id="ARBA00023170"/>
    </source>
</evidence>
<dbReference type="CDD" id="cd06950">
    <property type="entry name" value="NR_LBD_Tlx_PNR_like"/>
    <property type="match status" value="1"/>
</dbReference>
<keyword evidence="2" id="KW-0804">Transcription</keyword>
<dbReference type="SMART" id="SM00430">
    <property type="entry name" value="HOLI"/>
    <property type="match status" value="1"/>
</dbReference>
<accession>A0ABM0M1X7</accession>
<dbReference type="InterPro" id="IPR050274">
    <property type="entry name" value="Nuclear_hormone_rcpt_NR2"/>
</dbReference>
<dbReference type="InterPro" id="IPR001723">
    <property type="entry name" value="Nuclear_hrmn_rcpt"/>
</dbReference>
<evidence type="ECO:0000313" key="6">
    <source>
        <dbReference type="RefSeq" id="XP_006814018.1"/>
    </source>
</evidence>
<gene>
    <name evidence="6" type="primary">LOC100372115</name>
</gene>
<evidence type="ECO:0000259" key="4">
    <source>
        <dbReference type="PROSITE" id="PS51843"/>
    </source>
</evidence>
<proteinExistence type="predicted"/>
<dbReference type="Proteomes" id="UP000694865">
    <property type="component" value="Unplaced"/>
</dbReference>
<keyword evidence="1" id="KW-0805">Transcription regulation</keyword>
<dbReference type="PROSITE" id="PS51843">
    <property type="entry name" value="NR_LBD"/>
    <property type="match status" value="1"/>
</dbReference>
<reference evidence="6" key="1">
    <citation type="submission" date="2025-08" db="UniProtKB">
        <authorList>
            <consortium name="RefSeq"/>
        </authorList>
    </citation>
    <scope>IDENTIFICATION</scope>
    <source>
        <tissue evidence="6">Testes</tissue>
    </source>
</reference>
<dbReference type="Pfam" id="PF00104">
    <property type="entry name" value="Hormone_recep"/>
    <property type="match status" value="1"/>
</dbReference>
<dbReference type="InterPro" id="IPR000536">
    <property type="entry name" value="Nucl_hrmn_rcpt_lig-bd"/>
</dbReference>
<dbReference type="RefSeq" id="XP_006814018.1">
    <property type="nucleotide sequence ID" value="XM_006813955.1"/>
</dbReference>
<dbReference type="PRINTS" id="PR00398">
    <property type="entry name" value="STRDHORMONER"/>
</dbReference>
<feature type="domain" description="NR LBD" evidence="4">
    <location>
        <begin position="1"/>
        <end position="216"/>
    </location>
</feature>
<protein>
    <submittedName>
        <fullName evidence="6">Photoreceptor-specific nuclear receptor-like</fullName>
    </submittedName>
</protein>
<keyword evidence="3" id="KW-0675">Receptor</keyword>
<name>A0ABM0M1X7_SACKO</name>
<dbReference type="Gene3D" id="1.10.565.10">
    <property type="entry name" value="Retinoid X Receptor"/>
    <property type="match status" value="1"/>
</dbReference>
<dbReference type="PANTHER" id="PTHR24083">
    <property type="entry name" value="NUCLEAR HORMONE RECEPTOR"/>
    <property type="match status" value="1"/>
</dbReference>
<dbReference type="GeneID" id="100372115"/>
<evidence type="ECO:0000313" key="5">
    <source>
        <dbReference type="Proteomes" id="UP000694865"/>
    </source>
</evidence>
<dbReference type="InterPro" id="IPR035500">
    <property type="entry name" value="NHR-like_dom_sf"/>
</dbReference>
<dbReference type="SUPFAM" id="SSF48508">
    <property type="entry name" value="Nuclear receptor ligand-binding domain"/>
    <property type="match status" value="1"/>
</dbReference>
<evidence type="ECO:0000256" key="2">
    <source>
        <dbReference type="ARBA" id="ARBA00023163"/>
    </source>
</evidence>
<keyword evidence="5" id="KW-1185">Reference proteome</keyword>
<evidence type="ECO:0000256" key="1">
    <source>
        <dbReference type="ARBA" id="ARBA00023015"/>
    </source>
</evidence>